<dbReference type="AlphaFoldDB" id="A0A6A6CHJ1"/>
<keyword evidence="1" id="KW-0732">Signal</keyword>
<gene>
    <name evidence="2" type="ORF">M409DRAFT_24547</name>
</gene>
<name>A0A6A6CHJ1_ZASCE</name>
<dbReference type="EMBL" id="ML993601">
    <property type="protein sequence ID" value="KAF2165159.1"/>
    <property type="molecule type" value="Genomic_DNA"/>
</dbReference>
<evidence type="ECO:0000313" key="2">
    <source>
        <dbReference type="EMBL" id="KAF2165159.1"/>
    </source>
</evidence>
<protein>
    <submittedName>
        <fullName evidence="2">Uncharacterized protein</fullName>
    </submittedName>
</protein>
<dbReference type="Proteomes" id="UP000799537">
    <property type="component" value="Unassembled WGS sequence"/>
</dbReference>
<proteinExistence type="predicted"/>
<reference evidence="2" key="1">
    <citation type="journal article" date="2020" name="Stud. Mycol.">
        <title>101 Dothideomycetes genomes: a test case for predicting lifestyles and emergence of pathogens.</title>
        <authorList>
            <person name="Haridas S."/>
            <person name="Albert R."/>
            <person name="Binder M."/>
            <person name="Bloem J."/>
            <person name="Labutti K."/>
            <person name="Salamov A."/>
            <person name="Andreopoulos B."/>
            <person name="Baker S."/>
            <person name="Barry K."/>
            <person name="Bills G."/>
            <person name="Bluhm B."/>
            <person name="Cannon C."/>
            <person name="Castanera R."/>
            <person name="Culley D."/>
            <person name="Daum C."/>
            <person name="Ezra D."/>
            <person name="Gonzalez J."/>
            <person name="Henrissat B."/>
            <person name="Kuo A."/>
            <person name="Liang C."/>
            <person name="Lipzen A."/>
            <person name="Lutzoni F."/>
            <person name="Magnuson J."/>
            <person name="Mondo S."/>
            <person name="Nolan M."/>
            <person name="Ohm R."/>
            <person name="Pangilinan J."/>
            <person name="Park H.-J."/>
            <person name="Ramirez L."/>
            <person name="Alfaro M."/>
            <person name="Sun H."/>
            <person name="Tritt A."/>
            <person name="Yoshinaga Y."/>
            <person name="Zwiers L.-H."/>
            <person name="Turgeon B."/>
            <person name="Goodwin S."/>
            <person name="Spatafora J."/>
            <person name="Crous P."/>
            <person name="Grigoriev I."/>
        </authorList>
    </citation>
    <scope>NUCLEOTIDE SEQUENCE</scope>
    <source>
        <strain evidence="2">ATCC 36951</strain>
    </source>
</reference>
<dbReference type="OrthoDB" id="3770800at2759"/>
<feature type="signal peptide" evidence="1">
    <location>
        <begin position="1"/>
        <end position="21"/>
    </location>
</feature>
<evidence type="ECO:0000256" key="1">
    <source>
        <dbReference type="SAM" id="SignalP"/>
    </source>
</evidence>
<sequence>MHLSTTTAALISFTLLRLAAAGCYSGGQSWPSDHAGTLSAIQAVANDYEKQGQLSKGEHHYTKEVGGVCLHFVLDNISGGDRSIGATEATDGFTKEFRGCNYGGDTSYTNWRYVLDPNTKTGTVC</sequence>
<organism evidence="2 3">
    <name type="scientific">Zasmidium cellare ATCC 36951</name>
    <dbReference type="NCBI Taxonomy" id="1080233"/>
    <lineage>
        <taxon>Eukaryota</taxon>
        <taxon>Fungi</taxon>
        <taxon>Dikarya</taxon>
        <taxon>Ascomycota</taxon>
        <taxon>Pezizomycotina</taxon>
        <taxon>Dothideomycetes</taxon>
        <taxon>Dothideomycetidae</taxon>
        <taxon>Mycosphaerellales</taxon>
        <taxon>Mycosphaerellaceae</taxon>
        <taxon>Zasmidium</taxon>
    </lineage>
</organism>
<dbReference type="GeneID" id="54560558"/>
<dbReference type="RefSeq" id="XP_033666048.1">
    <property type="nucleotide sequence ID" value="XM_033807286.1"/>
</dbReference>
<evidence type="ECO:0000313" key="3">
    <source>
        <dbReference type="Proteomes" id="UP000799537"/>
    </source>
</evidence>
<accession>A0A6A6CHJ1</accession>
<keyword evidence="3" id="KW-1185">Reference proteome</keyword>
<feature type="chain" id="PRO_5025472334" evidence="1">
    <location>
        <begin position="22"/>
        <end position="125"/>
    </location>
</feature>